<feature type="domain" description="Rieske" evidence="9">
    <location>
        <begin position="37"/>
        <end position="119"/>
    </location>
</feature>
<keyword evidence="7" id="KW-0411">Iron-sulfur</keyword>
<dbReference type="Pfam" id="PF00848">
    <property type="entry name" value="Ring_hydroxyl_A"/>
    <property type="match status" value="1"/>
</dbReference>
<dbReference type="Gene3D" id="3.90.380.10">
    <property type="entry name" value="Naphthalene 1,2-dioxygenase Alpha Subunit, Chain A, domain 1"/>
    <property type="match status" value="1"/>
</dbReference>
<reference evidence="10 11" key="1">
    <citation type="submission" date="2022-07" db="EMBL/GenBank/DDBJ databases">
        <title>Methylomonas rivi sp. nov., Methylomonas rosea sp. nov., Methylomonas aureus sp. nov. and Methylomonas subterranea sp. nov., four novel methanotrophs isolated from a freshwater creek and the deep terrestrial subsurface.</title>
        <authorList>
            <person name="Abin C."/>
            <person name="Sankaranarayanan K."/>
            <person name="Garner C."/>
            <person name="Sindelar R."/>
            <person name="Kotary K."/>
            <person name="Garner R."/>
            <person name="Barclay S."/>
            <person name="Lawson P."/>
            <person name="Krumholz L."/>
        </authorList>
    </citation>
    <scope>NUCLEOTIDE SEQUENCE [LARGE SCALE GENOMIC DNA]</scope>
    <source>
        <strain evidence="10 11">SURF-2</strain>
    </source>
</reference>
<sequence>MDKRLVDIHDRTVSGRVFTDPDIFAREQATVFSQSWLYLGHRSQFKEKGDFIQAYAGTMPVLLCLDGEGGFNVFANVCSHRAARVCQQEYGNARKFVCPYHNWVFDNKGDLIGVPRRHSPEFDKSKWGLCKAAQVSVYRDLIFCTFSPAAAPLEDYLGDMKWYLDMLLDCNGGTEVSKGTHRSTVHCNWKIPAEQFGSDNWHFQAVHCSMGKLGRRNEDPNSEDSFHVWTDQGHILICIAPKQEVDTTYTLYLDKLAAEQRISEAQRKLLRCTLVITIFPNLSFVYFPGLCSIRVWNPRSPDQTELWSWALYHKDAPEQIKDLVRKQVTRLFSPTGMLEQDDLEVWSRLADNLKGMPPDFRLCYEFDADPEIKNRPFPGHTASLQSDIAALAFYKRWAEIIAHADGTP</sequence>
<dbReference type="Gene3D" id="2.102.10.10">
    <property type="entry name" value="Rieske [2Fe-2S] iron-sulphur domain"/>
    <property type="match status" value="1"/>
</dbReference>
<dbReference type="PANTHER" id="PTHR43756:SF1">
    <property type="entry name" value="3-PHENYLPROPIONATE_CINNAMIC ACID DIOXYGENASE SUBUNIT ALPHA"/>
    <property type="match status" value="1"/>
</dbReference>
<dbReference type="SUPFAM" id="SSF50022">
    <property type="entry name" value="ISP domain"/>
    <property type="match status" value="1"/>
</dbReference>
<dbReference type="PROSITE" id="PS00570">
    <property type="entry name" value="RING_HYDROXYL_ALPHA"/>
    <property type="match status" value="1"/>
</dbReference>
<evidence type="ECO:0000256" key="2">
    <source>
        <dbReference type="ARBA" id="ARBA00022714"/>
    </source>
</evidence>
<dbReference type="PANTHER" id="PTHR43756">
    <property type="entry name" value="CHOLINE MONOOXYGENASE, CHLOROPLASTIC"/>
    <property type="match status" value="1"/>
</dbReference>
<dbReference type="PRINTS" id="PR00090">
    <property type="entry name" value="RNGDIOXGNASE"/>
</dbReference>
<proteinExistence type="inferred from homology"/>
<dbReference type="SUPFAM" id="SSF55961">
    <property type="entry name" value="Bet v1-like"/>
    <property type="match status" value="1"/>
</dbReference>
<evidence type="ECO:0000256" key="3">
    <source>
        <dbReference type="ARBA" id="ARBA00022723"/>
    </source>
</evidence>
<evidence type="ECO:0000256" key="5">
    <source>
        <dbReference type="ARBA" id="ARBA00023002"/>
    </source>
</evidence>
<organism evidence="10 11">
    <name type="scientific">Methylomonas subterranea</name>
    <dbReference type="NCBI Taxonomy" id="2952225"/>
    <lineage>
        <taxon>Bacteria</taxon>
        <taxon>Pseudomonadati</taxon>
        <taxon>Pseudomonadota</taxon>
        <taxon>Gammaproteobacteria</taxon>
        <taxon>Methylococcales</taxon>
        <taxon>Methylococcaceae</taxon>
        <taxon>Methylomonas</taxon>
    </lineage>
</organism>
<keyword evidence="5" id="KW-0560">Oxidoreductase</keyword>
<evidence type="ECO:0000256" key="7">
    <source>
        <dbReference type="ARBA" id="ARBA00023014"/>
    </source>
</evidence>
<dbReference type="EMBL" id="JANIBJ010000029">
    <property type="protein sequence ID" value="MCQ8105401.1"/>
    <property type="molecule type" value="Genomic_DNA"/>
</dbReference>
<evidence type="ECO:0000256" key="6">
    <source>
        <dbReference type="ARBA" id="ARBA00023004"/>
    </source>
</evidence>
<dbReference type="InterPro" id="IPR017941">
    <property type="entry name" value="Rieske_2Fe-2S"/>
</dbReference>
<keyword evidence="2" id="KW-0001">2Fe-2S</keyword>
<evidence type="ECO:0000313" key="10">
    <source>
        <dbReference type="EMBL" id="MCQ8105401.1"/>
    </source>
</evidence>
<dbReference type="InterPro" id="IPR001663">
    <property type="entry name" value="Rng_hydr_dOase-A"/>
</dbReference>
<comment type="similarity">
    <text evidence="1">Belongs to the bacterial ring-hydroxylating dioxygenase alpha subunit family.</text>
</comment>
<dbReference type="InterPro" id="IPR036922">
    <property type="entry name" value="Rieske_2Fe-2S_sf"/>
</dbReference>
<evidence type="ECO:0000256" key="1">
    <source>
        <dbReference type="ARBA" id="ARBA00008751"/>
    </source>
</evidence>
<evidence type="ECO:0000313" key="11">
    <source>
        <dbReference type="Proteomes" id="UP001524499"/>
    </source>
</evidence>
<evidence type="ECO:0000256" key="4">
    <source>
        <dbReference type="ARBA" id="ARBA00022964"/>
    </source>
</evidence>
<dbReference type="PROSITE" id="PS51296">
    <property type="entry name" value="RIESKE"/>
    <property type="match status" value="1"/>
</dbReference>
<keyword evidence="11" id="KW-1185">Reference proteome</keyword>
<dbReference type="GO" id="GO:0051213">
    <property type="term" value="F:dioxygenase activity"/>
    <property type="evidence" value="ECO:0007669"/>
    <property type="project" value="UniProtKB-KW"/>
</dbReference>
<keyword evidence="4 10" id="KW-0223">Dioxygenase</keyword>
<dbReference type="InterPro" id="IPR015881">
    <property type="entry name" value="ARHD_Rieske_2Fe_2S"/>
</dbReference>
<gene>
    <name evidence="10" type="ORF">NP590_14895</name>
</gene>
<keyword evidence="6" id="KW-0408">Iron</keyword>
<dbReference type="Pfam" id="PF00355">
    <property type="entry name" value="Rieske"/>
    <property type="match status" value="1"/>
</dbReference>
<dbReference type="CDD" id="cd03469">
    <property type="entry name" value="Rieske_RO_Alpha_N"/>
    <property type="match status" value="1"/>
</dbReference>
<accession>A0ABT1TIU2</accession>
<dbReference type="Proteomes" id="UP001524499">
    <property type="component" value="Unassembled WGS sequence"/>
</dbReference>
<keyword evidence="3" id="KW-0479">Metal-binding</keyword>
<dbReference type="InterPro" id="IPR015879">
    <property type="entry name" value="Ring_hydroxy_dOase_asu_C_dom"/>
</dbReference>
<evidence type="ECO:0000259" key="9">
    <source>
        <dbReference type="PROSITE" id="PS51296"/>
    </source>
</evidence>
<comment type="caution">
    <text evidence="10">The sequence shown here is derived from an EMBL/GenBank/DDBJ whole genome shotgun (WGS) entry which is preliminary data.</text>
</comment>
<protein>
    <submittedName>
        <fullName evidence="10">Aromatic ring-hydroxylating dioxygenase subunit alpha</fullName>
    </submittedName>
</protein>
<keyword evidence="8" id="KW-0520">NAD</keyword>
<evidence type="ECO:0000256" key="8">
    <source>
        <dbReference type="ARBA" id="ARBA00023027"/>
    </source>
</evidence>
<name>A0ABT1TIU2_9GAMM</name>
<dbReference type="RefSeq" id="WP_256603357.1">
    <property type="nucleotide sequence ID" value="NZ_JANIBJ010000029.1"/>
</dbReference>